<feature type="DNA-binding region" description="HMG box" evidence="4">
    <location>
        <begin position="89"/>
        <end position="157"/>
    </location>
</feature>
<evidence type="ECO:0000256" key="5">
    <source>
        <dbReference type="SAM" id="MobiDB-lite"/>
    </source>
</evidence>
<proteinExistence type="predicted"/>
<evidence type="ECO:0000313" key="8">
    <source>
        <dbReference type="WBParaSite" id="PgR004_g150_t01"/>
    </source>
</evidence>
<dbReference type="Gene3D" id="1.10.30.10">
    <property type="entry name" value="High mobility group box domain"/>
    <property type="match status" value="1"/>
</dbReference>
<evidence type="ECO:0000256" key="3">
    <source>
        <dbReference type="ARBA" id="ARBA00023242"/>
    </source>
</evidence>
<keyword evidence="3 4" id="KW-0539">Nucleus</keyword>
<feature type="region of interest" description="Disordered" evidence="5">
    <location>
        <begin position="62"/>
        <end position="92"/>
    </location>
</feature>
<evidence type="ECO:0000256" key="4">
    <source>
        <dbReference type="PROSITE-ProRule" id="PRU00267"/>
    </source>
</evidence>
<dbReference type="GO" id="GO:0005634">
    <property type="term" value="C:nucleus"/>
    <property type="evidence" value="ECO:0007669"/>
    <property type="project" value="UniProtKB-SubCell"/>
</dbReference>
<dbReference type="WBParaSite" id="PgR004_g150_t01">
    <property type="protein sequence ID" value="PgR004_g150_t01"/>
    <property type="gene ID" value="PgR004_g150"/>
</dbReference>
<evidence type="ECO:0000313" key="9">
    <source>
        <dbReference type="WBParaSite" id="PgR004_g150_t02"/>
    </source>
</evidence>
<dbReference type="PANTHER" id="PTHR45781:SF1">
    <property type="entry name" value="HMG BOX DOMAIN-CONTAINING PROTEIN"/>
    <property type="match status" value="1"/>
</dbReference>
<dbReference type="PROSITE" id="PS50118">
    <property type="entry name" value="HMG_BOX_2"/>
    <property type="match status" value="1"/>
</dbReference>
<comment type="subcellular location">
    <subcellularLocation>
        <location evidence="1">Nucleus</location>
    </subcellularLocation>
</comment>
<evidence type="ECO:0000256" key="2">
    <source>
        <dbReference type="ARBA" id="ARBA00023125"/>
    </source>
</evidence>
<name>A0A915AD60_PARUN</name>
<dbReference type="WBParaSite" id="PgR004_g150_t02">
    <property type="protein sequence ID" value="PgR004_g150_t02"/>
    <property type="gene ID" value="PgR004_g150"/>
</dbReference>
<dbReference type="AlphaFoldDB" id="A0A915AD60"/>
<accession>A0A915AD60</accession>
<evidence type="ECO:0000259" key="6">
    <source>
        <dbReference type="PROSITE" id="PS50118"/>
    </source>
</evidence>
<reference evidence="8 9" key="1">
    <citation type="submission" date="2022-11" db="UniProtKB">
        <authorList>
            <consortium name="WormBaseParasite"/>
        </authorList>
    </citation>
    <scope>IDENTIFICATION</scope>
</reference>
<dbReference type="SUPFAM" id="SSF47095">
    <property type="entry name" value="HMG-box"/>
    <property type="match status" value="1"/>
</dbReference>
<dbReference type="Pfam" id="PF00505">
    <property type="entry name" value="HMG_box"/>
    <property type="match status" value="1"/>
</dbReference>
<organism evidence="7 9">
    <name type="scientific">Parascaris univalens</name>
    <name type="common">Nematode worm</name>
    <dbReference type="NCBI Taxonomy" id="6257"/>
    <lineage>
        <taxon>Eukaryota</taxon>
        <taxon>Metazoa</taxon>
        <taxon>Ecdysozoa</taxon>
        <taxon>Nematoda</taxon>
        <taxon>Chromadorea</taxon>
        <taxon>Rhabditida</taxon>
        <taxon>Spirurina</taxon>
        <taxon>Ascaridomorpha</taxon>
        <taxon>Ascaridoidea</taxon>
        <taxon>Ascarididae</taxon>
        <taxon>Parascaris</taxon>
    </lineage>
</organism>
<keyword evidence="2 4" id="KW-0238">DNA-binding</keyword>
<dbReference type="GO" id="GO:0006357">
    <property type="term" value="P:regulation of transcription by RNA polymerase II"/>
    <property type="evidence" value="ECO:0007669"/>
    <property type="project" value="TreeGrafter"/>
</dbReference>
<dbReference type="SMART" id="SM00398">
    <property type="entry name" value="HMG"/>
    <property type="match status" value="1"/>
</dbReference>
<dbReference type="CDD" id="cd21995">
    <property type="entry name" value="HMG-box_TOX-like"/>
    <property type="match status" value="1"/>
</dbReference>
<sequence length="247" mass="26842">MFHAPFLSHADKYADFAAYGIDQSEYLDLNNIEPSLFPTSCSYSTGESNACWTGGNARIDSKLETNDGRPKCGGKTVRKRKPKKDPNEPQKPVSAYALFFRDTQAAIKGRTPNATFGEVSKIVASMWDALDGGAKNSYKQKTESAKRDYLKRLAAYRASQISQDNSGCSYPEISNDNKESHACEANSTSAQIGEMSLASLIALPPAKRGLTATTTLTMGGRNDYVNNGWNGTRCSVMPSFATATNFV</sequence>
<dbReference type="InterPro" id="IPR036910">
    <property type="entry name" value="HMG_box_dom_sf"/>
</dbReference>
<evidence type="ECO:0000256" key="1">
    <source>
        <dbReference type="ARBA" id="ARBA00004123"/>
    </source>
</evidence>
<feature type="domain" description="HMG box" evidence="6">
    <location>
        <begin position="89"/>
        <end position="157"/>
    </location>
</feature>
<dbReference type="PANTHER" id="PTHR45781">
    <property type="entry name" value="AGAP000281-PA"/>
    <property type="match status" value="1"/>
</dbReference>
<dbReference type="Proteomes" id="UP000887569">
    <property type="component" value="Unplaced"/>
</dbReference>
<keyword evidence="7" id="KW-1185">Reference proteome</keyword>
<dbReference type="InterPro" id="IPR051365">
    <property type="entry name" value="TOX_HMG-box_domain"/>
</dbReference>
<dbReference type="GO" id="GO:0031490">
    <property type="term" value="F:chromatin DNA binding"/>
    <property type="evidence" value="ECO:0007669"/>
    <property type="project" value="TreeGrafter"/>
</dbReference>
<dbReference type="InterPro" id="IPR009071">
    <property type="entry name" value="HMG_box_dom"/>
</dbReference>
<protein>
    <submittedName>
        <fullName evidence="8 9">HMG box domain-containing protein</fullName>
    </submittedName>
</protein>
<dbReference type="FunFam" id="1.10.30.10:FF:000005">
    <property type="entry name" value="TOX high mobility group box family member 3"/>
    <property type="match status" value="1"/>
</dbReference>
<evidence type="ECO:0000313" key="7">
    <source>
        <dbReference type="Proteomes" id="UP000887569"/>
    </source>
</evidence>